<dbReference type="GO" id="GO:0004518">
    <property type="term" value="F:nuclease activity"/>
    <property type="evidence" value="ECO:0007669"/>
    <property type="project" value="UniProtKB-KW"/>
</dbReference>
<dbReference type="EMBL" id="PJKA01000013">
    <property type="protein sequence ID" value="PNC17268.1"/>
    <property type="molecule type" value="Genomic_DNA"/>
</dbReference>
<dbReference type="GO" id="GO:0005524">
    <property type="term" value="F:ATP binding"/>
    <property type="evidence" value="ECO:0007669"/>
    <property type="project" value="UniProtKB-KW"/>
</dbReference>
<dbReference type="CDD" id="cd09641">
    <property type="entry name" value="Cas3''_I"/>
    <property type="match status" value="1"/>
</dbReference>
<evidence type="ECO:0000256" key="5">
    <source>
        <dbReference type="ARBA" id="ARBA00022741"/>
    </source>
</evidence>
<keyword evidence="5" id="KW-0547">Nucleotide-binding</keyword>
<accession>A0A2N8HBP5</accession>
<reference evidence="11 12" key="1">
    <citation type="journal article" date="2017" name="BMC Genomics">
        <title>Genome sequencing of 39 Akkermansia muciniphila isolates reveals its population structure, genomic and functional diverisity, and global distribution in mammalian gut microbiotas.</title>
        <authorList>
            <person name="Guo X."/>
            <person name="Li S."/>
            <person name="Zhang J."/>
            <person name="Wu F."/>
            <person name="Li X."/>
            <person name="Wu D."/>
            <person name="Zhang M."/>
            <person name="Ou Z."/>
            <person name="Jie Z."/>
            <person name="Yan Q."/>
            <person name="Li P."/>
            <person name="Yi J."/>
            <person name="Peng Y."/>
        </authorList>
    </citation>
    <scope>NUCLEOTIDE SEQUENCE [LARGE SCALE GENOMIC DNA]</scope>
    <source>
        <strain evidence="11 12">GP24</strain>
    </source>
</reference>
<dbReference type="NCBIfam" id="TIGR01596">
    <property type="entry name" value="cas3_HD"/>
    <property type="match status" value="1"/>
</dbReference>
<evidence type="ECO:0000256" key="6">
    <source>
        <dbReference type="ARBA" id="ARBA00022801"/>
    </source>
</evidence>
<dbReference type="AlphaFoldDB" id="A0A2N8HBP5"/>
<dbReference type="Gene3D" id="1.10.3210.30">
    <property type="match status" value="1"/>
</dbReference>
<dbReference type="InterPro" id="IPR006483">
    <property type="entry name" value="CRISPR-assoc_Cas3_HD"/>
</dbReference>
<dbReference type="Gene3D" id="3.40.50.300">
    <property type="entry name" value="P-loop containing nucleotide triphosphate hydrolases"/>
    <property type="match status" value="2"/>
</dbReference>
<sequence>MYQARPHQLLSTHEQECVRTMSTLLAPIELPQLGALIGGTHDFGKMSADFQEYMEFLTQNLTPPIQKGGIDHSTAGAQFVWNYFPVVPEAEEFFVFRQIIALCIASHHHPSLIDCFRGTMSGDDVFSQRMEKSREKTHLDEILSKLTSPEKNHYSSLLENPELVKELKNIHTRILSLFGHSPKKVSFHYGLIARLCLSSLIEADYTSASGRGSHDSIPKPDWEGMQNNLNKHLGSFKAETPINQSRAAMSQECFQAAGGRIGKWSLTLPTGAGKTLSSLRFALEHARRHHLSRIIYVIPYTSILDQTANSIKEALGDEYNECILEHHSNLVQETLNKTGEEEPWTSERKTWYMEAAQTWNVPIILTTAVQYLNALYASGKQHMRRMHSLANAVVIFDEVQAIPLTSLRLFEHSLDFLSGICHSSAIRCTATPPEAPTETDAHDRLVEIPIIPDSQAFFDQFNQFRQCEVYSEIKPSNYWTVERMRNFIMEQASANGPTLVIVNTKSLAAKLASDCRNLHAEAHILHLSTNMCPAHRKEIITNHIDKASLQKARTMGKTVVCISTGLIEAGVDVDFDVIIRSVAGLDSCTQAAGRCNRDASRPGGKIILINPADKLEELGSLPELEIGKEIAMGMIRDPEEEEILGNKSVALYFKEFYGKLTRTHNHDHLSYPFPCSGLSTNMEDALSLNFKLMSVPRQQPKYGSLRLFQAFASAAHQYHPIQEDTTAVLTSYGEGKKYQRILWDMNPHTEEEWQQWNDCLQKSRAYSVPISNQNLVKYLNAGEIMRIQEGMDIYTVNADKYDPFLGFLAHPGDTCGALTLSQP</sequence>
<keyword evidence="6" id="KW-0378">Hydrolase</keyword>
<dbReference type="Proteomes" id="UP000236000">
    <property type="component" value="Unassembled WGS sequence"/>
</dbReference>
<dbReference type="Pfam" id="PF22590">
    <property type="entry name" value="Cas3-like_C_2"/>
    <property type="match status" value="1"/>
</dbReference>
<dbReference type="InterPro" id="IPR014001">
    <property type="entry name" value="Helicase_ATP-bd"/>
</dbReference>
<dbReference type="GO" id="GO:0051607">
    <property type="term" value="P:defense response to virus"/>
    <property type="evidence" value="ECO:0007669"/>
    <property type="project" value="UniProtKB-KW"/>
</dbReference>
<dbReference type="SUPFAM" id="SSF52540">
    <property type="entry name" value="P-loop containing nucleoside triphosphate hydrolases"/>
    <property type="match status" value="1"/>
</dbReference>
<dbReference type="InterPro" id="IPR006474">
    <property type="entry name" value="Helicase_Cas3_CRISPR-ass_core"/>
</dbReference>
<keyword evidence="4" id="KW-0479">Metal-binding</keyword>
<evidence type="ECO:0000256" key="8">
    <source>
        <dbReference type="ARBA" id="ARBA00022840"/>
    </source>
</evidence>
<organism evidence="11 12">
    <name type="scientific">Akkermansia muciniphila</name>
    <dbReference type="NCBI Taxonomy" id="239935"/>
    <lineage>
        <taxon>Bacteria</taxon>
        <taxon>Pseudomonadati</taxon>
        <taxon>Verrucomicrobiota</taxon>
        <taxon>Verrucomicrobiia</taxon>
        <taxon>Verrucomicrobiales</taxon>
        <taxon>Akkermansiaceae</taxon>
        <taxon>Akkermansia</taxon>
    </lineage>
</organism>
<dbReference type="GO" id="GO:0046872">
    <property type="term" value="F:metal ion binding"/>
    <property type="evidence" value="ECO:0007669"/>
    <property type="project" value="UniProtKB-KW"/>
</dbReference>
<dbReference type="NCBIfam" id="TIGR01587">
    <property type="entry name" value="cas3_core"/>
    <property type="match status" value="1"/>
</dbReference>
<evidence type="ECO:0000256" key="1">
    <source>
        <dbReference type="ARBA" id="ARBA00006847"/>
    </source>
</evidence>
<dbReference type="GO" id="GO:0016787">
    <property type="term" value="F:hydrolase activity"/>
    <property type="evidence" value="ECO:0007669"/>
    <property type="project" value="UniProtKB-KW"/>
</dbReference>
<dbReference type="Pfam" id="PF04851">
    <property type="entry name" value="ResIII"/>
    <property type="match status" value="1"/>
</dbReference>
<dbReference type="GO" id="GO:0004386">
    <property type="term" value="F:helicase activity"/>
    <property type="evidence" value="ECO:0007669"/>
    <property type="project" value="UniProtKB-KW"/>
</dbReference>
<evidence type="ECO:0000256" key="3">
    <source>
        <dbReference type="ARBA" id="ARBA00022722"/>
    </source>
</evidence>
<dbReference type="InterPro" id="IPR054712">
    <property type="entry name" value="Cas3-like_dom"/>
</dbReference>
<dbReference type="InterPro" id="IPR027417">
    <property type="entry name" value="P-loop_NTPase"/>
</dbReference>
<keyword evidence="3" id="KW-0540">Nuclease</keyword>
<gene>
    <name evidence="11" type="ORF">CXU22_11675</name>
</gene>
<comment type="similarity">
    <text evidence="1">In the N-terminal section; belongs to the CRISPR-associated nuclease Cas3-HD family.</text>
</comment>
<dbReference type="PROSITE" id="PS51643">
    <property type="entry name" value="HD_CAS3"/>
    <property type="match status" value="1"/>
</dbReference>
<dbReference type="SMART" id="SM00487">
    <property type="entry name" value="DEXDc"/>
    <property type="match status" value="1"/>
</dbReference>
<evidence type="ECO:0000256" key="7">
    <source>
        <dbReference type="ARBA" id="ARBA00022806"/>
    </source>
</evidence>
<evidence type="ECO:0000256" key="9">
    <source>
        <dbReference type="ARBA" id="ARBA00023118"/>
    </source>
</evidence>
<keyword evidence="8" id="KW-0067">ATP-binding</keyword>
<name>A0A2N8HBP5_9BACT</name>
<keyword evidence="9" id="KW-0051">Antiviral defense</keyword>
<dbReference type="InterPro" id="IPR006935">
    <property type="entry name" value="Helicase/UvrB_N"/>
</dbReference>
<proteinExistence type="inferred from homology"/>
<evidence type="ECO:0000256" key="4">
    <source>
        <dbReference type="ARBA" id="ARBA00022723"/>
    </source>
</evidence>
<evidence type="ECO:0000313" key="11">
    <source>
        <dbReference type="EMBL" id="PNC17268.1"/>
    </source>
</evidence>
<dbReference type="OrthoDB" id="9810236at2"/>
<evidence type="ECO:0000313" key="12">
    <source>
        <dbReference type="Proteomes" id="UP000236000"/>
    </source>
</evidence>
<keyword evidence="7" id="KW-0347">Helicase</keyword>
<dbReference type="RefSeq" id="WP_102715657.1">
    <property type="nucleotide sequence ID" value="NZ_PJKA01000013.1"/>
</dbReference>
<protein>
    <recommendedName>
        <fullName evidence="10">HD Cas3-type domain-containing protein</fullName>
    </recommendedName>
</protein>
<dbReference type="GO" id="GO:0003677">
    <property type="term" value="F:DNA binding"/>
    <property type="evidence" value="ECO:0007669"/>
    <property type="project" value="InterPro"/>
</dbReference>
<comment type="similarity">
    <text evidence="2">In the central section; belongs to the CRISPR-associated helicase Cas3 family.</text>
</comment>
<evidence type="ECO:0000256" key="2">
    <source>
        <dbReference type="ARBA" id="ARBA00009046"/>
    </source>
</evidence>
<evidence type="ECO:0000259" key="10">
    <source>
        <dbReference type="PROSITE" id="PS51643"/>
    </source>
</evidence>
<feature type="domain" description="HD Cas3-type" evidence="10">
    <location>
        <begin position="3"/>
        <end position="206"/>
    </location>
</feature>
<dbReference type="CDD" id="cd17930">
    <property type="entry name" value="DEXHc_cas3"/>
    <property type="match status" value="1"/>
</dbReference>
<dbReference type="InterPro" id="IPR038257">
    <property type="entry name" value="CRISPR-assoc_Cas3_HD_sf"/>
</dbReference>
<comment type="caution">
    <text evidence="11">The sequence shown here is derived from an EMBL/GenBank/DDBJ whole genome shotgun (WGS) entry which is preliminary data.</text>
</comment>